<evidence type="ECO:0000313" key="2">
    <source>
        <dbReference type="EMBL" id="CAF1163880.1"/>
    </source>
</evidence>
<evidence type="ECO:0000313" key="3">
    <source>
        <dbReference type="Proteomes" id="UP000663891"/>
    </source>
</evidence>
<name>A0A814TNW4_9BILA</name>
<organism evidence="2 3">
    <name type="scientific">Adineta steineri</name>
    <dbReference type="NCBI Taxonomy" id="433720"/>
    <lineage>
        <taxon>Eukaryota</taxon>
        <taxon>Metazoa</taxon>
        <taxon>Spiralia</taxon>
        <taxon>Gnathifera</taxon>
        <taxon>Rotifera</taxon>
        <taxon>Eurotatoria</taxon>
        <taxon>Bdelloidea</taxon>
        <taxon>Adinetida</taxon>
        <taxon>Adinetidae</taxon>
        <taxon>Adineta</taxon>
    </lineage>
</organism>
<feature type="domain" description="F-box" evidence="1">
    <location>
        <begin position="81"/>
        <end position="136"/>
    </location>
</feature>
<reference evidence="2" key="1">
    <citation type="submission" date="2021-02" db="EMBL/GenBank/DDBJ databases">
        <authorList>
            <person name="Nowell W R."/>
        </authorList>
    </citation>
    <scope>NUCLEOTIDE SEQUENCE</scope>
</reference>
<gene>
    <name evidence="2" type="ORF">VCS650_LOCUS23517</name>
</gene>
<comment type="caution">
    <text evidence="2">The sequence shown here is derived from an EMBL/GenBank/DDBJ whole genome shotgun (WGS) entry which is preliminary data.</text>
</comment>
<dbReference type="PROSITE" id="PS50181">
    <property type="entry name" value="FBOX"/>
    <property type="match status" value="1"/>
</dbReference>
<proteinExistence type="predicted"/>
<evidence type="ECO:0000259" key="1">
    <source>
        <dbReference type="PROSITE" id="PS50181"/>
    </source>
</evidence>
<accession>A0A814TNW4</accession>
<sequence length="650" mass="75556">MGLPFSSHSSDVVLECRVVVPVAALEVDCDVLVLLCSPDSPDSPEFLLVECRVVVPVVGERVDVLVAALEVDCDVLMSAYVSNLLILPDEILLKIYKYLLNPHVLYSFYGVNKRLNTSITDYYRHIPLTDVTFEQFHHLCRAIIPKISLHIQSLSINNCRSVLQGKIFSQYFSHQISQIFPNLQKLTLVCFANDELERFLQTLNNLETLNQIEIRDVLTPHSTLFQHVVTTTNNNRFTTIKFKTSHLDIPLNPCLNILNLTITIQTIEKLSDLLLIIPNIRQLNVITDDINLCELSFDHLSPLIYLKHFTLRCYNHFWLLEEITELFKKIPFVEYLSLELSSQDSGFVNSEQRMFDNLPKPIREFHFLLRYYYDNIEDIDYDALLKSPFPIVCLIDENIEQALLHTVPYQFPLLNISSPMIKQMSTCDNYRNLDKFFDYLGMTLAEIFPIITRCRRIKEIDIQYDREDELLSVQEPQKLLTLPHLFYLKRIWLLHPSREYQSFKSILQIAPNLSELFIAFDNLLPMFSDNELCQLLGKHIIHLLILRTTAATPTVITEQYIPNLFNIFQRLRHLQIDVTNGPLIESIVLSVVNIVKQYSQLISLVVEGQSSCDELKLNARQWLVANTHLTINENFDAEYKEQTNRFLLWM</sequence>
<protein>
    <recommendedName>
        <fullName evidence="1">F-box domain-containing protein</fullName>
    </recommendedName>
</protein>
<dbReference type="OrthoDB" id="9985519at2759"/>
<dbReference type="AlphaFoldDB" id="A0A814TNW4"/>
<dbReference type="Proteomes" id="UP000663891">
    <property type="component" value="Unassembled WGS sequence"/>
</dbReference>
<dbReference type="EMBL" id="CAJNON010000278">
    <property type="protein sequence ID" value="CAF1163880.1"/>
    <property type="molecule type" value="Genomic_DNA"/>
</dbReference>
<dbReference type="InterPro" id="IPR001810">
    <property type="entry name" value="F-box_dom"/>
</dbReference>